<accession>A0A1J0GVU6</accession>
<evidence type="ECO:0000313" key="2">
    <source>
        <dbReference type="EMBL" id="APC46299.1"/>
    </source>
</evidence>
<feature type="region of interest" description="Disordered" evidence="1">
    <location>
        <begin position="287"/>
        <end position="306"/>
    </location>
</feature>
<organism evidence="2 3">
    <name type="scientific">Streptomyces phage BRock</name>
    <dbReference type="NCBI Taxonomy" id="1913591"/>
    <lineage>
        <taxon>Viruses</taxon>
        <taxon>Duplodnaviria</taxon>
        <taxon>Heunggongvirae</taxon>
        <taxon>Uroviricota</taxon>
        <taxon>Caudoviricetes</taxon>
        <taxon>Borockvirus</taxon>
        <taxon>Borockvirus brock</taxon>
    </lineage>
</organism>
<evidence type="ECO:0000313" key="3">
    <source>
        <dbReference type="Proteomes" id="UP000224898"/>
    </source>
</evidence>
<reference evidence="2 3" key="1">
    <citation type="submission" date="2016-09" db="EMBL/GenBank/DDBJ databases">
        <title>Complete Genome Sequence of Streptomyces 5a phage BRock.</title>
        <authorList>
            <person name="Crossman A."/>
            <person name="Baron S."/>
            <person name="Jamdagni P."/>
            <person name="Khatri P."/>
            <person name="Sharma D."/>
            <person name="Pandey M."/>
            <person name="Goyal S."/>
            <person name="Kumar S."/>
            <person name="Phogat A."/>
            <person name="Chawla G."/>
            <person name="Pasricha M."/>
            <person name="Gupta K."/>
            <person name="Bazzad D."/>
            <person name="Aggarwal V."/>
            <person name="Poughat A."/>
            <person name="Singh K."/>
            <person name="Rana P."/>
            <person name="Gautam R."/>
            <person name="Sharma V."/>
            <person name="Tyagi D."/>
            <person name="Shahi A."/>
            <person name="Jangra N."/>
            <person name="Malik M."/>
            <person name="Sidhu P.K."/>
            <person name="Malik S."/>
            <person name="Ghalyan Y."/>
            <person name="Sharma S.S."/>
            <person name="Malik A."/>
            <person name="Chuttani R."/>
            <person name="Bamal N."/>
            <person name="Bhadula D."/>
            <person name="Batra A."/>
            <person name="Temple L."/>
            <person name="Nehra K."/>
        </authorList>
    </citation>
    <scope>NUCLEOTIDE SEQUENCE [LARGE SCALE GENOMIC DNA]</scope>
</reference>
<feature type="compositionally biased region" description="Polar residues" evidence="1">
    <location>
        <begin position="294"/>
        <end position="306"/>
    </location>
</feature>
<feature type="compositionally biased region" description="Basic and acidic residues" evidence="1">
    <location>
        <begin position="362"/>
        <end position="376"/>
    </location>
</feature>
<feature type="compositionally biased region" description="Low complexity" evidence="1">
    <location>
        <begin position="349"/>
        <end position="360"/>
    </location>
</feature>
<feature type="compositionally biased region" description="Low complexity" evidence="1">
    <location>
        <begin position="91"/>
        <end position="107"/>
    </location>
</feature>
<feature type="region of interest" description="Disordered" evidence="1">
    <location>
        <begin position="88"/>
        <end position="145"/>
    </location>
</feature>
<feature type="region of interest" description="Disordered" evidence="1">
    <location>
        <begin position="316"/>
        <end position="388"/>
    </location>
</feature>
<sequence>MATSPHNLSAAGAMGAQFKTNILDKPAGVFKNVVKANIAQQEQRTRAAGQARDHFANSALNLANQGRANVAKQAAARVSTAHNEALRENNQRQNAQRTQMATAQTAAIREDAQRTKARTSMVNTAHNEAIREQSRRTTAATRQDADITRARTAAHGEALKEQANRSKVMRQQVNYAHGEAIKESKTRSKLTSPGTPRVSVVSSSTSTPAPSGGNVSSEQFKPVLPKTVEGTTRAQTLRGEPVPSMHQEMQRRMGKTTSTPVLEPVSRRTPSSTPSPHSIAQTRFADVRPRDNSPFPTHQHPQGSSNLKLGNLTAAQPKPNEFTVGSRANKPGGIASKGSQLEAWAISKQQATQARTASRRAGGRDKDLAASAKKAENFANQPLRNFAP</sequence>
<dbReference type="RefSeq" id="YP_009831762.1">
    <property type="nucleotide sequence ID" value="NC_048650.1"/>
</dbReference>
<feature type="compositionally biased region" description="Low complexity" evidence="1">
    <location>
        <begin position="191"/>
        <end position="213"/>
    </location>
</feature>
<dbReference type="KEGG" id="vg:55601451"/>
<protein>
    <submittedName>
        <fullName evidence="2">Uncharacterized protein</fullName>
    </submittedName>
</protein>
<dbReference type="Proteomes" id="UP000224898">
    <property type="component" value="Segment"/>
</dbReference>
<keyword evidence="3" id="KW-1185">Reference proteome</keyword>
<feature type="compositionally biased region" description="Polar residues" evidence="1">
    <location>
        <begin position="378"/>
        <end position="388"/>
    </location>
</feature>
<name>A0A1J0GVU6_9CAUD</name>
<feature type="region of interest" description="Disordered" evidence="1">
    <location>
        <begin position="177"/>
        <end position="281"/>
    </location>
</feature>
<dbReference type="GeneID" id="55601451"/>
<proteinExistence type="predicted"/>
<feature type="compositionally biased region" description="Low complexity" evidence="1">
    <location>
        <begin position="267"/>
        <end position="276"/>
    </location>
</feature>
<dbReference type="EMBL" id="KX925554">
    <property type="protein sequence ID" value="APC46299.1"/>
    <property type="molecule type" value="Genomic_DNA"/>
</dbReference>
<evidence type="ECO:0000256" key="1">
    <source>
        <dbReference type="SAM" id="MobiDB-lite"/>
    </source>
</evidence>